<feature type="region of interest" description="Disordered" evidence="1">
    <location>
        <begin position="1"/>
        <end position="38"/>
    </location>
</feature>
<evidence type="ECO:0000313" key="2">
    <source>
        <dbReference type="EMBL" id="GJT02653.1"/>
    </source>
</evidence>
<reference evidence="2" key="1">
    <citation type="journal article" date="2022" name="Int. J. Mol. Sci.">
        <title>Draft Genome of Tanacetum Coccineum: Genomic Comparison of Closely Related Tanacetum-Family Plants.</title>
        <authorList>
            <person name="Yamashiro T."/>
            <person name="Shiraishi A."/>
            <person name="Nakayama K."/>
            <person name="Satake H."/>
        </authorList>
    </citation>
    <scope>NUCLEOTIDE SEQUENCE</scope>
</reference>
<organism evidence="2 3">
    <name type="scientific">Tanacetum coccineum</name>
    <dbReference type="NCBI Taxonomy" id="301880"/>
    <lineage>
        <taxon>Eukaryota</taxon>
        <taxon>Viridiplantae</taxon>
        <taxon>Streptophyta</taxon>
        <taxon>Embryophyta</taxon>
        <taxon>Tracheophyta</taxon>
        <taxon>Spermatophyta</taxon>
        <taxon>Magnoliopsida</taxon>
        <taxon>eudicotyledons</taxon>
        <taxon>Gunneridae</taxon>
        <taxon>Pentapetalae</taxon>
        <taxon>asterids</taxon>
        <taxon>campanulids</taxon>
        <taxon>Asterales</taxon>
        <taxon>Asteraceae</taxon>
        <taxon>Asteroideae</taxon>
        <taxon>Anthemideae</taxon>
        <taxon>Anthemidinae</taxon>
        <taxon>Tanacetum</taxon>
    </lineage>
</organism>
<evidence type="ECO:0000256" key="1">
    <source>
        <dbReference type="SAM" id="MobiDB-lite"/>
    </source>
</evidence>
<gene>
    <name evidence="2" type="ORF">Tco_0823822</name>
</gene>
<protein>
    <submittedName>
        <fullName evidence="2">Uncharacterized protein</fullName>
    </submittedName>
</protein>
<sequence length="93" mass="10794">MAKTIKTMNKGLKSKIAKHEGTKPTTKNKEKDQDHSLETEESNLIDLIKECHQMNALRGDCYLKILEPNRKFDSALIWKDIDKYAWPDDFKTA</sequence>
<feature type="compositionally biased region" description="Basic and acidic residues" evidence="1">
    <location>
        <begin position="17"/>
        <end position="38"/>
    </location>
</feature>
<comment type="caution">
    <text evidence="2">The sequence shown here is derived from an EMBL/GenBank/DDBJ whole genome shotgun (WGS) entry which is preliminary data.</text>
</comment>
<dbReference type="EMBL" id="BQNB010012366">
    <property type="protein sequence ID" value="GJT02653.1"/>
    <property type="molecule type" value="Genomic_DNA"/>
</dbReference>
<keyword evidence="3" id="KW-1185">Reference proteome</keyword>
<name>A0ABQ5AN41_9ASTR</name>
<dbReference type="Proteomes" id="UP001151760">
    <property type="component" value="Unassembled WGS sequence"/>
</dbReference>
<accession>A0ABQ5AN41</accession>
<evidence type="ECO:0000313" key="3">
    <source>
        <dbReference type="Proteomes" id="UP001151760"/>
    </source>
</evidence>
<proteinExistence type="predicted"/>
<reference evidence="2" key="2">
    <citation type="submission" date="2022-01" db="EMBL/GenBank/DDBJ databases">
        <authorList>
            <person name="Yamashiro T."/>
            <person name="Shiraishi A."/>
            <person name="Satake H."/>
            <person name="Nakayama K."/>
        </authorList>
    </citation>
    <scope>NUCLEOTIDE SEQUENCE</scope>
</reference>